<evidence type="ECO:0000256" key="2">
    <source>
        <dbReference type="SAM" id="SignalP"/>
    </source>
</evidence>
<dbReference type="eggNOG" id="COG1470">
    <property type="taxonomic scope" value="Bacteria"/>
</dbReference>
<feature type="signal peptide" evidence="2">
    <location>
        <begin position="1"/>
        <end position="33"/>
    </location>
</feature>
<feature type="domain" description="DUF11" evidence="3">
    <location>
        <begin position="325"/>
        <end position="436"/>
    </location>
</feature>
<dbReference type="OrthoDB" id="5024153at2"/>
<feature type="region of interest" description="Disordered" evidence="1">
    <location>
        <begin position="557"/>
        <end position="596"/>
    </location>
</feature>
<feature type="compositionally biased region" description="Polar residues" evidence="1">
    <location>
        <begin position="146"/>
        <end position="163"/>
    </location>
</feature>
<evidence type="ECO:0000259" key="3">
    <source>
        <dbReference type="Pfam" id="PF01345"/>
    </source>
</evidence>
<dbReference type="PANTHER" id="PTHR34819">
    <property type="entry name" value="LARGE CYSTEINE-RICH PERIPLASMIC PROTEIN OMCB"/>
    <property type="match status" value="1"/>
</dbReference>
<feature type="region of interest" description="Disordered" evidence="1">
    <location>
        <begin position="419"/>
        <end position="443"/>
    </location>
</feature>
<feature type="region of interest" description="Disordered" evidence="1">
    <location>
        <begin position="280"/>
        <end position="336"/>
    </location>
</feature>
<protein>
    <submittedName>
        <fullName evidence="4">DUF11 multi-domain protein</fullName>
    </submittedName>
</protein>
<keyword evidence="5" id="KW-1185">Reference proteome</keyword>
<dbReference type="Proteomes" id="UP000002357">
    <property type="component" value="Chromosome"/>
</dbReference>
<dbReference type="InterPro" id="IPR001434">
    <property type="entry name" value="OmcB-like_DUF11"/>
</dbReference>
<dbReference type="Pfam" id="PF01345">
    <property type="entry name" value="DUF11"/>
    <property type="match status" value="5"/>
</dbReference>
<dbReference type="GO" id="GO:0005975">
    <property type="term" value="P:carbohydrate metabolic process"/>
    <property type="evidence" value="ECO:0007669"/>
    <property type="project" value="UniProtKB-ARBA"/>
</dbReference>
<feature type="compositionally biased region" description="Polar residues" evidence="1">
    <location>
        <begin position="561"/>
        <end position="571"/>
    </location>
</feature>
<dbReference type="Gene3D" id="2.60.40.10">
    <property type="entry name" value="Immunoglobulins"/>
    <property type="match status" value="4"/>
</dbReference>
<feature type="domain" description="DUF11" evidence="3">
    <location>
        <begin position="584"/>
        <end position="700"/>
    </location>
</feature>
<evidence type="ECO:0000256" key="1">
    <source>
        <dbReference type="SAM" id="MobiDB-lite"/>
    </source>
</evidence>
<organism evidence="4 5">
    <name type="scientific">Streptomyces clavuligerus</name>
    <dbReference type="NCBI Taxonomy" id="1901"/>
    <lineage>
        <taxon>Bacteria</taxon>
        <taxon>Bacillati</taxon>
        <taxon>Actinomycetota</taxon>
        <taxon>Actinomycetes</taxon>
        <taxon>Kitasatosporales</taxon>
        <taxon>Streptomycetaceae</taxon>
        <taxon>Streptomyces</taxon>
    </lineage>
</organism>
<feature type="region of interest" description="Disordered" evidence="1">
    <location>
        <begin position="146"/>
        <end position="208"/>
    </location>
</feature>
<evidence type="ECO:0000313" key="5">
    <source>
        <dbReference type="Proteomes" id="UP000002357"/>
    </source>
</evidence>
<reference evidence="4 5" key="1">
    <citation type="journal article" date="2010" name="Genome Biol. Evol.">
        <title>The sequence of a 1.8-mb bacterial linear plasmid reveals a rich evolutionary reservoir of secondary metabolic pathways.</title>
        <authorList>
            <person name="Medema M.H."/>
            <person name="Trefzer A."/>
            <person name="Kovalchuk A."/>
            <person name="van den Berg M."/>
            <person name="Mueller U."/>
            <person name="Heijne W."/>
            <person name="Wu L."/>
            <person name="Alam M.T."/>
            <person name="Ronning C.M."/>
            <person name="Nierman W.C."/>
            <person name="Bovenberg R.A.L."/>
            <person name="Breitling R."/>
            <person name="Takano E."/>
        </authorList>
    </citation>
    <scope>NUCLEOTIDE SEQUENCE [LARGE SCALE GENOMIC DNA]</scope>
    <source>
        <strain evidence="5">ATCC 27064 / DSM 738 / JCM 4710 / NBRC 13307 / NCIMB 12785 / NRRL 3585 / VKM Ac-602</strain>
    </source>
</reference>
<dbReference type="InterPro" id="IPR013783">
    <property type="entry name" value="Ig-like_fold"/>
</dbReference>
<dbReference type="InterPro" id="IPR051172">
    <property type="entry name" value="Chlamydia_OmcB"/>
</dbReference>
<dbReference type="NCBIfam" id="TIGR01451">
    <property type="entry name" value="B_ant_repeat"/>
    <property type="match status" value="5"/>
</dbReference>
<evidence type="ECO:0000313" key="4">
    <source>
        <dbReference type="EMBL" id="EFG07695.1"/>
    </source>
</evidence>
<dbReference type="PANTHER" id="PTHR34819:SF3">
    <property type="entry name" value="CELL SURFACE PROTEIN"/>
    <property type="match status" value="1"/>
</dbReference>
<dbReference type="STRING" id="1901.BB341_15385"/>
<dbReference type="InterPro" id="IPR047589">
    <property type="entry name" value="DUF11_rpt"/>
</dbReference>
<gene>
    <name evidence="4" type="ORF">SCLAV_2623</name>
</gene>
<dbReference type="GeneID" id="93730822"/>
<feature type="region of interest" description="Disordered" evidence="1">
    <location>
        <begin position="670"/>
        <end position="722"/>
    </location>
</feature>
<feature type="compositionally biased region" description="Polar residues" evidence="1">
    <location>
        <begin position="191"/>
        <end position="200"/>
    </location>
</feature>
<feature type="domain" description="DUF11" evidence="3">
    <location>
        <begin position="191"/>
        <end position="309"/>
    </location>
</feature>
<accession>E2Q9W8</accession>
<sequence length="722" mass="74082">MRSRRHGPLRARAAVAALACVLPLWSGPGPALAAPRPGPAVAAAPVGAAPADGVRGARAARVVTRLHRAAASAEVPPGGLVTYTLTATNHGPSVARDVIATDVLPEGMEFVSSADGCTASGRNITCGPEPQLSVGQTKSWTFVTRISPSYQGDGSDLGNSADGTSEAVDPDPGNNKPDPVIPPGPFDPESDLSTVKTSLGTGPITPGEEYEYRVTTENAGPSDARNTTVTDTLPDGVSFVSSGDPCTASGQRVTCGPLARLTPGSSETWTFRVKLSAAYSGDGNDLRNTATSSSDSADPDLSNNTSSAVLPPGGVTAPQADLWTAKRPTTTTPISPGETFSYAVTVTNDGPSQALNARITDTLPDPLAFVSSPDGCTASGQTVSCGPQPVLAPGAARTWTFVVRLDPNYRGDGTDIRNTATVTSDTADPVPGNNTSPEVGLPGSAVNQPYADLSVVKTAVGTTPPAPGESFDYRIRITNNGPSADAFNVRLSDDLPPGLTYVSSSPAGCTVSGQMVSCRRTAPLAVGDSVEYTLTVRVDPAYHGDGSDLANTARVTADNIDPNSENDTSTALPPGGTVATPSADLGIEKRPTTSTPIAPGEYFDYEVTVTNHGPSQAEQVRVTDLLPTALSFVSSDDPCMSGDTVECGPLDSLAPGASVTWVFRVKLDPEYEGDGSDIRNRATVHSTTEDPQPSNNTSTAVGTPGGTVKEPTADLEVTKKTP</sequence>
<feature type="domain" description="DUF11" evidence="3">
    <location>
        <begin position="452"/>
        <end position="571"/>
    </location>
</feature>
<dbReference type="EMBL" id="CM000913">
    <property type="protein sequence ID" value="EFG07695.1"/>
    <property type="molecule type" value="Genomic_DNA"/>
</dbReference>
<keyword evidence="2" id="KW-0732">Signal</keyword>
<dbReference type="KEGG" id="sclf:BB341_15385"/>
<dbReference type="RefSeq" id="WP_003960948.1">
    <property type="nucleotide sequence ID" value="NZ_CM000913.1"/>
</dbReference>
<feature type="compositionally biased region" description="Polar residues" evidence="1">
    <location>
        <begin position="419"/>
        <end position="437"/>
    </location>
</feature>
<name>E2Q9W8_STRCL</name>
<feature type="compositionally biased region" description="Polar residues" evidence="1">
    <location>
        <begin position="683"/>
        <end position="701"/>
    </location>
</feature>
<dbReference type="AlphaFoldDB" id="E2Q9W8"/>
<feature type="chain" id="PRO_5003162686" evidence="2">
    <location>
        <begin position="34"/>
        <end position="722"/>
    </location>
</feature>
<feature type="domain" description="DUF11" evidence="3">
    <location>
        <begin position="70"/>
        <end position="176"/>
    </location>
</feature>
<proteinExistence type="predicted"/>